<feature type="region of interest" description="Disordered" evidence="1">
    <location>
        <begin position="143"/>
        <end position="165"/>
    </location>
</feature>
<accession>E8R1R5</accession>
<proteinExistence type="predicted"/>
<feature type="compositionally biased region" description="Polar residues" evidence="1">
    <location>
        <begin position="155"/>
        <end position="165"/>
    </location>
</feature>
<organism evidence="3 4">
    <name type="scientific">Isosphaera pallida (strain ATCC 43644 / DSM 9630 / IS1B)</name>
    <dbReference type="NCBI Taxonomy" id="575540"/>
    <lineage>
        <taxon>Bacteria</taxon>
        <taxon>Pseudomonadati</taxon>
        <taxon>Planctomycetota</taxon>
        <taxon>Planctomycetia</taxon>
        <taxon>Isosphaerales</taxon>
        <taxon>Isosphaeraceae</taxon>
        <taxon>Isosphaera</taxon>
    </lineage>
</organism>
<dbReference type="HOGENOM" id="CLU_1608632_0_0_0"/>
<keyword evidence="2" id="KW-1133">Transmembrane helix</keyword>
<feature type="transmembrane region" description="Helical" evidence="2">
    <location>
        <begin position="107"/>
        <end position="125"/>
    </location>
</feature>
<dbReference type="KEGG" id="ipa:Isop_0746"/>
<evidence type="ECO:0000256" key="1">
    <source>
        <dbReference type="SAM" id="MobiDB-lite"/>
    </source>
</evidence>
<gene>
    <name evidence="3" type="ordered locus">Isop_0746</name>
</gene>
<sequence length="165" mass="17670">MGLGATLCATLAALIEVLVCWWLEVERLYGLVGRLWLIQCLAGIVAGGLGAIQAWRCGETDHDDSSLPAPGRSGQWGLLMGLWGALVFWTTDTLLAFIQWGFDEAEFLLLLLILLMGLIPGPFVAMKLGDALDRLGMALRGEADDPANGSHHKPGSNSRDAATQP</sequence>
<keyword evidence="2" id="KW-0472">Membrane</keyword>
<evidence type="ECO:0000313" key="4">
    <source>
        <dbReference type="Proteomes" id="UP000008631"/>
    </source>
</evidence>
<feature type="transmembrane region" description="Helical" evidence="2">
    <location>
        <begin position="36"/>
        <end position="55"/>
    </location>
</feature>
<evidence type="ECO:0000313" key="3">
    <source>
        <dbReference type="EMBL" id="ADV61337.1"/>
    </source>
</evidence>
<reference key="1">
    <citation type="submission" date="2010-11" db="EMBL/GenBank/DDBJ databases">
        <title>The complete sequence of chromosome of Isophaera pallida ATCC 43644.</title>
        <authorList>
            <consortium name="US DOE Joint Genome Institute (JGI-PGF)"/>
            <person name="Lucas S."/>
            <person name="Copeland A."/>
            <person name="Lapidus A."/>
            <person name="Bruce D."/>
            <person name="Goodwin L."/>
            <person name="Pitluck S."/>
            <person name="Kyrpides N."/>
            <person name="Mavromatis K."/>
            <person name="Pagani I."/>
            <person name="Ivanova N."/>
            <person name="Saunders E."/>
            <person name="Brettin T."/>
            <person name="Detter J.C."/>
            <person name="Han C."/>
            <person name="Tapia R."/>
            <person name="Land M."/>
            <person name="Hauser L."/>
            <person name="Markowitz V."/>
            <person name="Cheng J.-F."/>
            <person name="Hugenholtz P."/>
            <person name="Woyke T."/>
            <person name="Wu D."/>
            <person name="Eisen J.A."/>
        </authorList>
    </citation>
    <scope>NUCLEOTIDE SEQUENCE</scope>
    <source>
        <strain>ATCC 43644</strain>
    </source>
</reference>
<reference evidence="3 4" key="2">
    <citation type="journal article" date="2011" name="Stand. Genomic Sci.">
        <title>Complete genome sequence of Isosphaera pallida type strain (IS1B).</title>
        <authorList>
            <consortium name="US DOE Joint Genome Institute (JGI-PGF)"/>
            <person name="Goker M."/>
            <person name="Cleland D."/>
            <person name="Saunders E."/>
            <person name="Lapidus A."/>
            <person name="Nolan M."/>
            <person name="Lucas S."/>
            <person name="Hammon N."/>
            <person name="Deshpande S."/>
            <person name="Cheng J.F."/>
            <person name="Tapia R."/>
            <person name="Han C."/>
            <person name="Goodwin L."/>
            <person name="Pitluck S."/>
            <person name="Liolios K."/>
            <person name="Pagani I."/>
            <person name="Ivanova N."/>
            <person name="Mavromatis K."/>
            <person name="Pati A."/>
            <person name="Chen A."/>
            <person name="Palaniappan K."/>
            <person name="Land M."/>
            <person name="Hauser L."/>
            <person name="Chang Y.J."/>
            <person name="Jeffries C.D."/>
            <person name="Detter J.C."/>
            <person name="Beck B."/>
            <person name="Woyke T."/>
            <person name="Bristow J."/>
            <person name="Eisen J.A."/>
            <person name="Markowitz V."/>
            <person name="Hugenholtz P."/>
            <person name="Kyrpides N.C."/>
            <person name="Klenk H.P."/>
        </authorList>
    </citation>
    <scope>NUCLEOTIDE SEQUENCE [LARGE SCALE GENOMIC DNA]</scope>
    <source>
        <strain evidence="4">ATCC 43644 / DSM 9630 / IS1B</strain>
    </source>
</reference>
<dbReference type="AlphaFoldDB" id="E8R1R5"/>
<name>E8R1R5_ISOPI</name>
<protein>
    <submittedName>
        <fullName evidence="3">Uncharacterized protein</fullName>
    </submittedName>
</protein>
<keyword evidence="4" id="KW-1185">Reference proteome</keyword>
<keyword evidence="2" id="KW-0812">Transmembrane</keyword>
<evidence type="ECO:0000256" key="2">
    <source>
        <dbReference type="SAM" id="Phobius"/>
    </source>
</evidence>
<dbReference type="InParanoid" id="E8R1R5"/>
<dbReference type="EMBL" id="CP002353">
    <property type="protein sequence ID" value="ADV61337.1"/>
    <property type="molecule type" value="Genomic_DNA"/>
</dbReference>
<dbReference type="RefSeq" id="WP_013563626.1">
    <property type="nucleotide sequence ID" value="NC_014962.1"/>
</dbReference>
<feature type="transmembrane region" description="Helical" evidence="2">
    <location>
        <begin position="76"/>
        <end position="101"/>
    </location>
</feature>
<dbReference type="Proteomes" id="UP000008631">
    <property type="component" value="Chromosome"/>
</dbReference>